<evidence type="ECO:0000313" key="2">
    <source>
        <dbReference type="Proteomes" id="UP000223296"/>
    </source>
</evidence>
<reference evidence="1 2" key="1">
    <citation type="submission" date="2013-08" db="EMBL/GenBank/DDBJ databases">
        <authorList>
            <person name="Trees D."/>
        </authorList>
    </citation>
    <scope>NUCLEOTIDE SEQUENCE [LARGE SCALE GENOMIC DNA]</scope>
    <source>
        <strain evidence="1 2">3502</strain>
    </source>
</reference>
<gene>
    <name evidence="1" type="ORF">N776_02845</name>
</gene>
<proteinExistence type="predicted"/>
<name>A0AA44U9W1_NEIGO</name>
<organism evidence="1 2">
    <name type="scientific">Neisseria gonorrhoeae 3502</name>
    <dbReference type="NCBI Taxonomy" id="1193404"/>
    <lineage>
        <taxon>Bacteria</taxon>
        <taxon>Pseudomonadati</taxon>
        <taxon>Pseudomonadota</taxon>
        <taxon>Betaproteobacteria</taxon>
        <taxon>Neisseriales</taxon>
        <taxon>Neisseriaceae</taxon>
        <taxon>Neisseria</taxon>
    </lineage>
</organism>
<dbReference type="EMBL" id="AVBE01000002">
    <property type="protein sequence ID" value="PHJ35955.1"/>
    <property type="molecule type" value="Genomic_DNA"/>
</dbReference>
<sequence length="29" mass="2867">MYGTQGTASVQVGFAQLIKGASTAVNGIP</sequence>
<comment type="caution">
    <text evidence="1">The sequence shown here is derived from an EMBL/GenBank/DDBJ whole genome shotgun (WGS) entry which is preliminary data.</text>
</comment>
<protein>
    <submittedName>
        <fullName evidence="1">Uncharacterized protein</fullName>
    </submittedName>
</protein>
<dbReference type="Proteomes" id="UP000223296">
    <property type="component" value="Unassembled WGS sequence"/>
</dbReference>
<accession>A0AA44U9W1</accession>
<dbReference type="AlphaFoldDB" id="A0AA44U9W1"/>
<evidence type="ECO:0000313" key="1">
    <source>
        <dbReference type="EMBL" id="PHJ35955.1"/>
    </source>
</evidence>